<dbReference type="Proteomes" id="UP000762676">
    <property type="component" value="Unassembled WGS sequence"/>
</dbReference>
<evidence type="ECO:0000313" key="2">
    <source>
        <dbReference type="Proteomes" id="UP000762676"/>
    </source>
</evidence>
<organism evidence="1 2">
    <name type="scientific">Elysia marginata</name>
    <dbReference type="NCBI Taxonomy" id="1093978"/>
    <lineage>
        <taxon>Eukaryota</taxon>
        <taxon>Metazoa</taxon>
        <taxon>Spiralia</taxon>
        <taxon>Lophotrochozoa</taxon>
        <taxon>Mollusca</taxon>
        <taxon>Gastropoda</taxon>
        <taxon>Heterobranchia</taxon>
        <taxon>Euthyneura</taxon>
        <taxon>Panpulmonata</taxon>
        <taxon>Sacoglossa</taxon>
        <taxon>Placobranchoidea</taxon>
        <taxon>Plakobranchidae</taxon>
        <taxon>Elysia</taxon>
    </lineage>
</organism>
<evidence type="ECO:0000313" key="1">
    <source>
        <dbReference type="EMBL" id="GFS01468.1"/>
    </source>
</evidence>
<name>A0AAV4HTL2_9GAST</name>
<reference evidence="1 2" key="1">
    <citation type="journal article" date="2021" name="Elife">
        <title>Chloroplast acquisition without the gene transfer in kleptoplastic sea slugs, Plakobranchus ocellatus.</title>
        <authorList>
            <person name="Maeda T."/>
            <person name="Takahashi S."/>
            <person name="Yoshida T."/>
            <person name="Shimamura S."/>
            <person name="Takaki Y."/>
            <person name="Nagai Y."/>
            <person name="Toyoda A."/>
            <person name="Suzuki Y."/>
            <person name="Arimoto A."/>
            <person name="Ishii H."/>
            <person name="Satoh N."/>
            <person name="Nishiyama T."/>
            <person name="Hasebe M."/>
            <person name="Maruyama T."/>
            <person name="Minagawa J."/>
            <person name="Obokata J."/>
            <person name="Shigenobu S."/>
        </authorList>
    </citation>
    <scope>NUCLEOTIDE SEQUENCE [LARGE SCALE GENOMIC DNA]</scope>
</reference>
<accession>A0AAV4HTL2</accession>
<dbReference type="EMBL" id="BMAT01002205">
    <property type="protein sequence ID" value="GFS01468.1"/>
    <property type="molecule type" value="Genomic_DNA"/>
</dbReference>
<keyword evidence="2" id="KW-1185">Reference proteome</keyword>
<protein>
    <submittedName>
        <fullName evidence="1">Uncharacterized protein</fullName>
    </submittedName>
</protein>
<proteinExistence type="predicted"/>
<sequence length="117" mass="12989">MLLIVPSAFSDISSKLTGTLKFQQLTNLMGKHFLMHFKTRFDKLSPTSLRVCFFSGLHSKVNHDDDVRSVTVLDVTGACEVTVQQTEQVPPDSSSVGSELENFSLRSSLNFTHSILL</sequence>
<gene>
    <name evidence="1" type="ORF">ElyMa_001097700</name>
</gene>
<dbReference type="AlphaFoldDB" id="A0AAV4HTL2"/>
<comment type="caution">
    <text evidence="1">The sequence shown here is derived from an EMBL/GenBank/DDBJ whole genome shotgun (WGS) entry which is preliminary data.</text>
</comment>